<reference evidence="8 9" key="2">
    <citation type="submission" date="2009-02" db="EMBL/GenBank/DDBJ databases">
        <title>Draft genome sequence of Blautia hydrogenotrophica DSM 10507 (Ruminococcus hydrogenotrophicus DSM 10507).</title>
        <authorList>
            <person name="Sudarsanam P."/>
            <person name="Ley R."/>
            <person name="Guruge J."/>
            <person name="Turnbaugh P.J."/>
            <person name="Mahowald M."/>
            <person name="Liep D."/>
            <person name="Gordon J."/>
        </authorList>
    </citation>
    <scope>NUCLEOTIDE SEQUENCE [LARGE SCALE GENOMIC DNA]</scope>
    <source>
        <strain evidence="9">DSM 10507 / JCM 14656 / S5a33</strain>
    </source>
</reference>
<dbReference type="Pfam" id="PF00849">
    <property type="entry name" value="PseudoU_synth_2"/>
    <property type="match status" value="1"/>
</dbReference>
<evidence type="ECO:0000256" key="3">
    <source>
        <dbReference type="ARBA" id="ARBA00023235"/>
    </source>
</evidence>
<dbReference type="InterPro" id="IPR050188">
    <property type="entry name" value="RluA_PseudoU_synthase"/>
</dbReference>
<evidence type="ECO:0000313" key="8">
    <source>
        <dbReference type="EMBL" id="EEG50605.1"/>
    </source>
</evidence>
<dbReference type="Pfam" id="PF01479">
    <property type="entry name" value="S4"/>
    <property type="match status" value="1"/>
</dbReference>
<dbReference type="InterPro" id="IPR006225">
    <property type="entry name" value="PsdUridine_synth_RluC/D"/>
</dbReference>
<dbReference type="EMBL" id="ACBZ01000017">
    <property type="protein sequence ID" value="EEG50605.1"/>
    <property type="molecule type" value="Genomic_DNA"/>
</dbReference>
<dbReference type="CDD" id="cd02869">
    <property type="entry name" value="PseudoU_synth_RluA_like"/>
    <property type="match status" value="1"/>
</dbReference>
<dbReference type="GO" id="GO:0000455">
    <property type="term" value="P:enzyme-directed rRNA pseudouridine synthesis"/>
    <property type="evidence" value="ECO:0007669"/>
    <property type="project" value="UniProtKB-ARBA"/>
</dbReference>
<dbReference type="SUPFAM" id="SSF55174">
    <property type="entry name" value="Alpha-L RNA-binding motif"/>
    <property type="match status" value="1"/>
</dbReference>
<evidence type="ECO:0000256" key="4">
    <source>
        <dbReference type="PIRSR" id="PIRSR606225-1"/>
    </source>
</evidence>
<evidence type="ECO:0000256" key="1">
    <source>
        <dbReference type="ARBA" id="ARBA00000073"/>
    </source>
</evidence>
<protein>
    <recommendedName>
        <fullName evidence="6">Pseudouridine synthase</fullName>
        <ecNumber evidence="6">5.4.99.-</ecNumber>
    </recommendedName>
</protein>
<feature type="active site" evidence="4">
    <location>
        <position position="145"/>
    </location>
</feature>
<dbReference type="HOGENOM" id="CLU_016902_1_0_9"/>
<dbReference type="SUPFAM" id="SSF55120">
    <property type="entry name" value="Pseudouridine synthase"/>
    <property type="match status" value="1"/>
</dbReference>
<feature type="domain" description="RNA-binding S4" evidence="7">
    <location>
        <begin position="13"/>
        <end position="73"/>
    </location>
</feature>
<evidence type="ECO:0000259" key="7">
    <source>
        <dbReference type="SMART" id="SM00363"/>
    </source>
</evidence>
<dbReference type="eggNOG" id="COG0564">
    <property type="taxonomic scope" value="Bacteria"/>
</dbReference>
<dbReference type="Proteomes" id="UP000003100">
    <property type="component" value="Unassembled WGS sequence"/>
</dbReference>
<evidence type="ECO:0000256" key="6">
    <source>
        <dbReference type="RuleBase" id="RU362028"/>
    </source>
</evidence>
<dbReference type="SMART" id="SM00363">
    <property type="entry name" value="S4"/>
    <property type="match status" value="1"/>
</dbReference>
<dbReference type="CDD" id="cd00165">
    <property type="entry name" value="S4"/>
    <property type="match status" value="1"/>
</dbReference>
<comment type="similarity">
    <text evidence="2 6">Belongs to the pseudouridine synthase RluA family.</text>
</comment>
<dbReference type="InterPro" id="IPR020103">
    <property type="entry name" value="PsdUridine_synth_cat_dom_sf"/>
</dbReference>
<dbReference type="RefSeq" id="WP_005945690.1">
    <property type="nucleotide sequence ID" value="NZ_CP136423.1"/>
</dbReference>
<sequence>MQQMDIKENDAGQRLDKYLSKLLFKAPKSFLYKMLRKKNITLNKKKASGNEKLKPGDQVQLFFSQETFEKFSRDDFYPTDDLQLEILYEDSQVMILNKPAGILSQKSRPEDVSLVEYMLSYLLESGQFTQTDFRTFRPGICNRLDRNTTGIVAAGKTLASLQSLSQMFHDRTLEKYYLCLVKGKIIKKNFIKGYLHKDTKCNKVIVSSVPIKGAQPIETSYEPLTSNAKLTLLRVHLITGRTHQIRSHLASIGHPILGDPKYGDASWNQDYFRRYKLQHQVLHAVQLNFPVMEGTLEHLSGRHFFAPLPAQFTEILRQEVGVQELFLESETAAAGAFKGEYRR</sequence>
<dbReference type="Gene3D" id="3.10.290.10">
    <property type="entry name" value="RNA-binding S4 domain"/>
    <property type="match status" value="1"/>
</dbReference>
<dbReference type="GeneID" id="86821728"/>
<dbReference type="GO" id="GO:0003723">
    <property type="term" value="F:RNA binding"/>
    <property type="evidence" value="ECO:0007669"/>
    <property type="project" value="UniProtKB-KW"/>
</dbReference>
<proteinExistence type="inferred from homology"/>
<keyword evidence="5" id="KW-0694">RNA-binding</keyword>
<reference evidence="8 9" key="1">
    <citation type="submission" date="2009-01" db="EMBL/GenBank/DDBJ databases">
        <authorList>
            <person name="Fulton L."/>
            <person name="Clifton S."/>
            <person name="Fulton B."/>
            <person name="Xu J."/>
            <person name="Minx P."/>
            <person name="Pepin K.H."/>
            <person name="Johnson M."/>
            <person name="Bhonagiri V."/>
            <person name="Nash W.E."/>
            <person name="Mardis E.R."/>
            <person name="Wilson R.K."/>
        </authorList>
    </citation>
    <scope>NUCLEOTIDE SEQUENCE [LARGE SCALE GENOMIC DNA]</scope>
    <source>
        <strain evidence="9">DSM 10507 / JCM 14656 / S5a33</strain>
    </source>
</reference>
<dbReference type="PANTHER" id="PTHR21600">
    <property type="entry name" value="MITOCHONDRIAL RNA PSEUDOURIDINE SYNTHASE"/>
    <property type="match status" value="1"/>
</dbReference>
<evidence type="ECO:0000256" key="2">
    <source>
        <dbReference type="ARBA" id="ARBA00010876"/>
    </source>
</evidence>
<dbReference type="PANTHER" id="PTHR21600:SF83">
    <property type="entry name" value="PSEUDOURIDYLATE SYNTHASE RPUSD4, MITOCHONDRIAL"/>
    <property type="match status" value="1"/>
</dbReference>
<comment type="caution">
    <text evidence="8">The sequence shown here is derived from an EMBL/GenBank/DDBJ whole genome shotgun (WGS) entry which is preliminary data.</text>
</comment>
<evidence type="ECO:0000313" key="9">
    <source>
        <dbReference type="Proteomes" id="UP000003100"/>
    </source>
</evidence>
<name>C0CI17_BLAHS</name>
<organism evidence="8 9">
    <name type="scientific">Blautia hydrogenotrophica (strain DSM 10507 / JCM 14656 / S5a33)</name>
    <name type="common">Ruminococcus hydrogenotrophicus</name>
    <dbReference type="NCBI Taxonomy" id="476272"/>
    <lineage>
        <taxon>Bacteria</taxon>
        <taxon>Bacillati</taxon>
        <taxon>Bacillota</taxon>
        <taxon>Clostridia</taxon>
        <taxon>Lachnospirales</taxon>
        <taxon>Lachnospiraceae</taxon>
        <taxon>Blautia</taxon>
    </lineage>
</organism>
<dbReference type="InterPro" id="IPR002942">
    <property type="entry name" value="S4_RNA-bd"/>
</dbReference>
<evidence type="ECO:0000256" key="5">
    <source>
        <dbReference type="PROSITE-ProRule" id="PRU00182"/>
    </source>
</evidence>
<dbReference type="PATRIC" id="fig|476272.21.peg.3487"/>
<keyword evidence="3 6" id="KW-0413">Isomerase</keyword>
<dbReference type="AlphaFoldDB" id="C0CI17"/>
<dbReference type="EC" id="5.4.99.-" evidence="6"/>
<dbReference type="InterPro" id="IPR006145">
    <property type="entry name" value="PsdUridine_synth_RsuA/RluA"/>
</dbReference>
<dbReference type="Gene3D" id="3.30.2350.10">
    <property type="entry name" value="Pseudouridine synthase"/>
    <property type="match status" value="1"/>
</dbReference>
<comment type="function">
    <text evidence="6">Responsible for synthesis of pseudouridine from uracil.</text>
</comment>
<accession>C0CI17</accession>
<dbReference type="GO" id="GO:0120159">
    <property type="term" value="F:rRNA pseudouridine synthase activity"/>
    <property type="evidence" value="ECO:0007669"/>
    <property type="project" value="UniProtKB-ARBA"/>
</dbReference>
<gene>
    <name evidence="8" type="ORF">RUMHYD_00481</name>
</gene>
<dbReference type="NCBIfam" id="TIGR00005">
    <property type="entry name" value="rluA_subfam"/>
    <property type="match status" value="1"/>
</dbReference>
<comment type="catalytic activity">
    <reaction evidence="1 6">
        <text>a uridine in RNA = a pseudouridine in RNA</text>
        <dbReference type="Rhea" id="RHEA:48348"/>
        <dbReference type="Rhea" id="RHEA-COMP:12068"/>
        <dbReference type="Rhea" id="RHEA-COMP:12069"/>
        <dbReference type="ChEBI" id="CHEBI:65314"/>
        <dbReference type="ChEBI" id="CHEBI:65315"/>
    </reaction>
</comment>
<dbReference type="InterPro" id="IPR036986">
    <property type="entry name" value="S4_RNA-bd_sf"/>
</dbReference>
<keyword evidence="9" id="KW-1185">Reference proteome</keyword>
<dbReference type="PROSITE" id="PS50889">
    <property type="entry name" value="S4"/>
    <property type="match status" value="1"/>
</dbReference>